<organism evidence="7">
    <name type="scientific">Menopon gallinae</name>
    <name type="common">poultry shaft louse</name>
    <dbReference type="NCBI Taxonomy" id="328185"/>
    <lineage>
        <taxon>Eukaryota</taxon>
        <taxon>Metazoa</taxon>
        <taxon>Ecdysozoa</taxon>
        <taxon>Arthropoda</taxon>
        <taxon>Hexapoda</taxon>
        <taxon>Insecta</taxon>
        <taxon>Pterygota</taxon>
        <taxon>Neoptera</taxon>
        <taxon>Paraneoptera</taxon>
        <taxon>Psocodea</taxon>
        <taxon>Troctomorpha</taxon>
        <taxon>Phthiraptera</taxon>
        <taxon>Amblycera</taxon>
        <taxon>Menoponidae</taxon>
        <taxon>Menopon</taxon>
    </lineage>
</organism>
<dbReference type="SUPFAM" id="SSF48371">
    <property type="entry name" value="ARM repeat"/>
    <property type="match status" value="1"/>
</dbReference>
<name>A0AAW2IBG5_9NEOP</name>
<dbReference type="GO" id="GO:0070646">
    <property type="term" value="P:protein modification by small protein removal"/>
    <property type="evidence" value="ECO:0007669"/>
    <property type="project" value="TreeGrafter"/>
</dbReference>
<dbReference type="Gene3D" id="1.25.10.10">
    <property type="entry name" value="Leucine-rich Repeat Variant"/>
    <property type="match status" value="1"/>
</dbReference>
<evidence type="ECO:0000313" key="7">
    <source>
        <dbReference type="EMBL" id="KAL0279271.1"/>
    </source>
</evidence>
<dbReference type="SMART" id="SM01179">
    <property type="entry name" value="DUF862"/>
    <property type="match status" value="1"/>
</dbReference>
<dbReference type="PANTHER" id="PTHR12378">
    <property type="entry name" value="DESUMOYLATING ISOPEPTIDASE"/>
    <property type="match status" value="1"/>
</dbReference>
<dbReference type="GO" id="GO:0006508">
    <property type="term" value="P:proteolysis"/>
    <property type="evidence" value="ECO:0007669"/>
    <property type="project" value="UniProtKB-KW"/>
</dbReference>
<dbReference type="PROSITE" id="PS51858">
    <property type="entry name" value="PPPDE"/>
    <property type="match status" value="1"/>
</dbReference>
<keyword evidence="4" id="KW-0175">Coiled coil</keyword>
<dbReference type="InterPro" id="IPR016024">
    <property type="entry name" value="ARM-type_fold"/>
</dbReference>
<dbReference type="EMBL" id="JARGDH010000001">
    <property type="protein sequence ID" value="KAL0279272.1"/>
    <property type="molecule type" value="Genomic_DNA"/>
</dbReference>
<dbReference type="EMBL" id="JARGDH010000001">
    <property type="protein sequence ID" value="KAL0279271.1"/>
    <property type="molecule type" value="Genomic_DNA"/>
</dbReference>
<evidence type="ECO:0000256" key="4">
    <source>
        <dbReference type="SAM" id="Coils"/>
    </source>
</evidence>
<evidence type="ECO:0000259" key="6">
    <source>
        <dbReference type="PROSITE" id="PS51858"/>
    </source>
</evidence>
<feature type="domain" description="PPPDE" evidence="6">
    <location>
        <begin position="3"/>
        <end position="145"/>
    </location>
</feature>
<reference evidence="7" key="1">
    <citation type="journal article" date="2024" name="Gigascience">
        <title>Chromosome-level genome of the poultry shaft louse Menopon gallinae provides insight into the host-switching and adaptive evolution of parasitic lice.</title>
        <authorList>
            <person name="Xu Y."/>
            <person name="Ma L."/>
            <person name="Liu S."/>
            <person name="Liang Y."/>
            <person name="Liu Q."/>
            <person name="He Z."/>
            <person name="Tian L."/>
            <person name="Duan Y."/>
            <person name="Cai W."/>
            <person name="Li H."/>
            <person name="Song F."/>
        </authorList>
    </citation>
    <scope>NUCLEOTIDE SEQUENCE</scope>
    <source>
        <strain evidence="7">Cailab_2023a</strain>
    </source>
</reference>
<evidence type="ECO:0000256" key="1">
    <source>
        <dbReference type="ARBA" id="ARBA00008140"/>
    </source>
</evidence>
<dbReference type="AlphaFoldDB" id="A0AAW2IBG5"/>
<gene>
    <name evidence="7" type="ORF">PYX00_000869</name>
</gene>
<sequence length="556" mass="63677">MGTPVKLYVYDLSQGVALMMSAQLIGRQIEGIWHSSIVVYEREYCFGSQGIMSTSVGGTVLGQPHQIVELGETHVPYSVFKEYLQGLRETTFAGSTYNLLRHNCNHFTDEVAQFLCGARIPKHIIDLPEVILESQIGPIIVQLVDSLNKGPNITARSGFREDSPEFEQLNSAIEEVRRSSIALRESRKELNEKLARKERKRKKKLRKEEKERQRIREIEKELERNGYKFRPLPQEHNSRMAESEEAQNTETNGVEELDVSATTKKARDVVAEIEAEELKELEEIRKKQRDPPIVFRDVLDVKVEFDSLVGLIDGKLNPDEQRSMEELHMYMLENEGSWALGDGFLNFIGRLLNDKSLSPDVRIRTLNILACAALKDDVILLLHQDRREHIMMNYAGDVERLTPEEQQSLSLFFANLFEHMSSSEWLLYISEWQHQNNNLSNIRVTTKVGVNALLSENPKMQDYGSAIIHNMACKEVKTVVFDDVAIELTMALLQFLNNKPNEELLFRTMKSLARLCQISGQDVSQMIQMIGPEPSKFKGVSTRIDEQITQITQKLR</sequence>
<accession>A0AAW2IBG5</accession>
<keyword evidence="2" id="KW-0645">Protease</keyword>
<evidence type="ECO:0000256" key="3">
    <source>
        <dbReference type="ARBA" id="ARBA00022801"/>
    </source>
</evidence>
<dbReference type="InterPro" id="IPR008580">
    <property type="entry name" value="PPPDE_dom"/>
</dbReference>
<dbReference type="PANTHER" id="PTHR12378:SF7">
    <property type="entry name" value="DESUMOYLATING ISOPEPTIDASE 1"/>
    <property type="match status" value="1"/>
</dbReference>
<dbReference type="Pfam" id="PF05903">
    <property type="entry name" value="Peptidase_C97"/>
    <property type="match status" value="1"/>
</dbReference>
<proteinExistence type="inferred from homology"/>
<dbReference type="InterPro" id="IPR042266">
    <property type="entry name" value="PPPDE_sf"/>
</dbReference>
<feature type="region of interest" description="Disordered" evidence="5">
    <location>
        <begin position="229"/>
        <end position="254"/>
    </location>
</feature>
<dbReference type="InterPro" id="IPR011989">
    <property type="entry name" value="ARM-like"/>
</dbReference>
<keyword evidence="3" id="KW-0378">Hydrolase</keyword>
<evidence type="ECO:0000256" key="2">
    <source>
        <dbReference type="ARBA" id="ARBA00022670"/>
    </source>
</evidence>
<comment type="similarity">
    <text evidence="1">Belongs to the DeSI family.</text>
</comment>
<comment type="caution">
    <text evidence="7">The sequence shown here is derived from an EMBL/GenBank/DDBJ whole genome shotgun (WGS) entry which is preliminary data.</text>
</comment>
<dbReference type="Gene3D" id="3.90.1720.30">
    <property type="entry name" value="PPPDE domains"/>
    <property type="match status" value="1"/>
</dbReference>
<feature type="compositionally biased region" description="Acidic residues" evidence="5">
    <location>
        <begin position="243"/>
        <end position="254"/>
    </location>
</feature>
<protein>
    <recommendedName>
        <fullName evidence="6">PPPDE domain-containing protein</fullName>
    </recommendedName>
</protein>
<dbReference type="GO" id="GO:0008233">
    <property type="term" value="F:peptidase activity"/>
    <property type="evidence" value="ECO:0007669"/>
    <property type="project" value="UniProtKB-KW"/>
</dbReference>
<feature type="coiled-coil region" evidence="4">
    <location>
        <begin position="173"/>
        <end position="225"/>
    </location>
</feature>
<evidence type="ECO:0000256" key="5">
    <source>
        <dbReference type="SAM" id="MobiDB-lite"/>
    </source>
</evidence>